<evidence type="ECO:0000256" key="2">
    <source>
        <dbReference type="ARBA" id="ARBA00022676"/>
    </source>
</evidence>
<keyword evidence="4" id="KW-1133">Transmembrane helix</keyword>
<evidence type="ECO:0000256" key="4">
    <source>
        <dbReference type="SAM" id="Phobius"/>
    </source>
</evidence>
<keyword evidence="2 6" id="KW-0328">Glycosyltransferase</keyword>
<dbReference type="InterPro" id="IPR001173">
    <property type="entry name" value="Glyco_trans_2-like"/>
</dbReference>
<dbReference type="EMBL" id="JBDPZC010000007">
    <property type="protein sequence ID" value="MEO3714175.1"/>
    <property type="molecule type" value="Genomic_DNA"/>
</dbReference>
<sequence>MPAPRQLPLLVSVVLPTYRRPALLDRCLQALMRQSLATHCYEIVVVDDGHEEATRQLVERLAALPDAPALRYLRPERGRGPAVARNCGWRAAWAPLVAFTDDDTVADPRWLQQGLLGMRSQWLALAGQVRVPTLYEPGRRPTDHELMTQGLEHAEFVTANAFVWRAALVLVGGFDERFRRPWREDSDLQFRLEALGPVGRCDAALVWHPVRPERWGVALRQQRNVFFDALLYRKHPQLYRVRVRRRPPWDYYLIVLLSLLSLALAVSGQPAAALLGGGAAAGLVLALAGRRLRPTARNPAHVCEVLLTSALIPFLSVYWRLRGALHFRVLFL</sequence>
<gene>
    <name evidence="6" type="ORF">ABDJ40_15525</name>
</gene>
<protein>
    <submittedName>
        <fullName evidence="6">Glycosyltransferase</fullName>
        <ecNumber evidence="6">2.4.-.-</ecNumber>
    </submittedName>
</protein>
<comment type="similarity">
    <text evidence="1">Belongs to the glycosyltransferase 2 family.</text>
</comment>
<name>A0ABV0GGH5_9BURK</name>
<proteinExistence type="inferred from homology"/>
<keyword evidence="4" id="KW-0472">Membrane</keyword>
<dbReference type="PANTHER" id="PTHR43179:SF12">
    <property type="entry name" value="GALACTOFURANOSYLTRANSFERASE GLFT2"/>
    <property type="match status" value="1"/>
</dbReference>
<dbReference type="Pfam" id="PF00535">
    <property type="entry name" value="Glycos_transf_2"/>
    <property type="match status" value="1"/>
</dbReference>
<dbReference type="GO" id="GO:0016757">
    <property type="term" value="F:glycosyltransferase activity"/>
    <property type="evidence" value="ECO:0007669"/>
    <property type="project" value="UniProtKB-KW"/>
</dbReference>
<dbReference type="Proteomes" id="UP001462640">
    <property type="component" value="Unassembled WGS sequence"/>
</dbReference>
<feature type="domain" description="Glycosyltransferase 2-like" evidence="5">
    <location>
        <begin position="12"/>
        <end position="144"/>
    </location>
</feature>
<feature type="transmembrane region" description="Helical" evidence="4">
    <location>
        <begin position="272"/>
        <end position="289"/>
    </location>
</feature>
<feature type="transmembrane region" description="Helical" evidence="4">
    <location>
        <begin position="249"/>
        <end position="266"/>
    </location>
</feature>
<dbReference type="PANTHER" id="PTHR43179">
    <property type="entry name" value="RHAMNOSYLTRANSFERASE WBBL"/>
    <property type="match status" value="1"/>
</dbReference>
<keyword evidence="3 6" id="KW-0808">Transferase</keyword>
<feature type="transmembrane region" description="Helical" evidence="4">
    <location>
        <begin position="301"/>
        <end position="321"/>
    </location>
</feature>
<accession>A0ABV0GGH5</accession>
<dbReference type="Gene3D" id="3.90.550.10">
    <property type="entry name" value="Spore Coat Polysaccharide Biosynthesis Protein SpsA, Chain A"/>
    <property type="match status" value="1"/>
</dbReference>
<evidence type="ECO:0000256" key="1">
    <source>
        <dbReference type="ARBA" id="ARBA00006739"/>
    </source>
</evidence>
<keyword evidence="4" id="KW-0812">Transmembrane</keyword>
<dbReference type="InterPro" id="IPR029044">
    <property type="entry name" value="Nucleotide-diphossugar_trans"/>
</dbReference>
<evidence type="ECO:0000313" key="6">
    <source>
        <dbReference type="EMBL" id="MEO3714175.1"/>
    </source>
</evidence>
<dbReference type="RefSeq" id="WP_347611504.1">
    <property type="nucleotide sequence ID" value="NZ_JBDPZC010000007.1"/>
</dbReference>
<dbReference type="SUPFAM" id="SSF53448">
    <property type="entry name" value="Nucleotide-diphospho-sugar transferases"/>
    <property type="match status" value="1"/>
</dbReference>
<comment type="caution">
    <text evidence="6">The sequence shown here is derived from an EMBL/GenBank/DDBJ whole genome shotgun (WGS) entry which is preliminary data.</text>
</comment>
<evidence type="ECO:0000259" key="5">
    <source>
        <dbReference type="Pfam" id="PF00535"/>
    </source>
</evidence>
<keyword evidence="7" id="KW-1185">Reference proteome</keyword>
<dbReference type="CDD" id="cd00761">
    <property type="entry name" value="Glyco_tranf_GTA_type"/>
    <property type="match status" value="1"/>
</dbReference>
<dbReference type="EC" id="2.4.-.-" evidence="6"/>
<evidence type="ECO:0000313" key="7">
    <source>
        <dbReference type="Proteomes" id="UP001462640"/>
    </source>
</evidence>
<reference evidence="6 7" key="1">
    <citation type="submission" date="2024-05" db="EMBL/GenBank/DDBJ databases">
        <title>Roseateles sp. 2.12 16S ribosomal RNA gene Genome sequencing and assembly.</title>
        <authorList>
            <person name="Woo H."/>
        </authorList>
    </citation>
    <scope>NUCLEOTIDE SEQUENCE [LARGE SCALE GENOMIC DNA]</scope>
    <source>
        <strain evidence="6 7">2.12</strain>
    </source>
</reference>
<organism evidence="6 7">
    <name type="scientific">Roseateles flavus</name>
    <dbReference type="NCBI Taxonomy" id="3149041"/>
    <lineage>
        <taxon>Bacteria</taxon>
        <taxon>Pseudomonadati</taxon>
        <taxon>Pseudomonadota</taxon>
        <taxon>Betaproteobacteria</taxon>
        <taxon>Burkholderiales</taxon>
        <taxon>Sphaerotilaceae</taxon>
        <taxon>Roseateles</taxon>
    </lineage>
</organism>
<evidence type="ECO:0000256" key="3">
    <source>
        <dbReference type="ARBA" id="ARBA00022679"/>
    </source>
</evidence>